<evidence type="ECO:0000259" key="8">
    <source>
        <dbReference type="PROSITE" id="PS50021"/>
    </source>
</evidence>
<dbReference type="PROSITE" id="PS50021">
    <property type="entry name" value="CH"/>
    <property type="match status" value="1"/>
</dbReference>
<keyword evidence="10" id="KW-1185">Reference proteome</keyword>
<feature type="coiled-coil region" evidence="6">
    <location>
        <begin position="1255"/>
        <end position="1398"/>
    </location>
</feature>
<keyword evidence="2" id="KW-0963">Cytoplasm</keyword>
<feature type="compositionally biased region" description="Polar residues" evidence="7">
    <location>
        <begin position="1668"/>
        <end position="1688"/>
    </location>
</feature>
<comment type="subcellular location">
    <subcellularLocation>
        <location evidence="1">Cytoplasm</location>
    </subcellularLocation>
</comment>
<dbReference type="GO" id="GO:0030705">
    <property type="term" value="P:cytoskeleton-dependent intracellular transport"/>
    <property type="evidence" value="ECO:0007669"/>
    <property type="project" value="InterPro"/>
</dbReference>
<dbReference type="InterPro" id="IPR001715">
    <property type="entry name" value="CH_dom"/>
</dbReference>
<evidence type="ECO:0000256" key="1">
    <source>
        <dbReference type="ARBA" id="ARBA00004496"/>
    </source>
</evidence>
<feature type="region of interest" description="Disordered" evidence="7">
    <location>
        <begin position="1952"/>
        <end position="1983"/>
    </location>
</feature>
<evidence type="ECO:0000256" key="5">
    <source>
        <dbReference type="ARBA" id="ARBA00061299"/>
    </source>
</evidence>
<dbReference type="InterPro" id="IPR043936">
    <property type="entry name" value="HOOK_N"/>
</dbReference>
<dbReference type="GO" id="GO:0051959">
    <property type="term" value="F:dynein light intermediate chain binding"/>
    <property type="evidence" value="ECO:0007669"/>
    <property type="project" value="TreeGrafter"/>
</dbReference>
<feature type="compositionally biased region" description="Low complexity" evidence="7">
    <location>
        <begin position="1026"/>
        <end position="1039"/>
    </location>
</feature>
<organism evidence="9 10">
    <name type="scientific">Danionella cerebrum</name>
    <dbReference type="NCBI Taxonomy" id="2873325"/>
    <lineage>
        <taxon>Eukaryota</taxon>
        <taxon>Metazoa</taxon>
        <taxon>Chordata</taxon>
        <taxon>Craniata</taxon>
        <taxon>Vertebrata</taxon>
        <taxon>Euteleostomi</taxon>
        <taxon>Actinopterygii</taxon>
        <taxon>Neopterygii</taxon>
        <taxon>Teleostei</taxon>
        <taxon>Ostariophysi</taxon>
        <taxon>Cypriniformes</taxon>
        <taxon>Danionidae</taxon>
        <taxon>Danioninae</taxon>
        <taxon>Danionella</taxon>
    </lineage>
</organism>
<dbReference type="Proteomes" id="UP000316079">
    <property type="component" value="Unassembled WGS sequence"/>
</dbReference>
<evidence type="ECO:0000313" key="9">
    <source>
        <dbReference type="EMBL" id="TRY55297.1"/>
    </source>
</evidence>
<feature type="region of interest" description="Disordered" evidence="7">
    <location>
        <begin position="1668"/>
        <end position="1747"/>
    </location>
</feature>
<dbReference type="FunFam" id="1.10.418.10:FF:000035">
    <property type="entry name" value="girdin isoform X1"/>
    <property type="match status" value="1"/>
</dbReference>
<dbReference type="Gene3D" id="6.10.250.3110">
    <property type="match status" value="1"/>
</dbReference>
<feature type="compositionally biased region" description="Polar residues" evidence="7">
    <location>
        <begin position="1850"/>
        <end position="1865"/>
    </location>
</feature>
<evidence type="ECO:0000256" key="4">
    <source>
        <dbReference type="ARBA" id="ARBA00023054"/>
    </source>
</evidence>
<dbReference type="PANTHER" id="PTHR18947:SF31">
    <property type="entry name" value="PROTEIN DAPLE"/>
    <property type="match status" value="1"/>
</dbReference>
<dbReference type="STRING" id="623744.A0A553MQ40"/>
<keyword evidence="4 6" id="KW-0175">Coiled coil</keyword>
<gene>
    <name evidence="9" type="ORF">DNTS_013455</name>
</gene>
<dbReference type="GO" id="GO:0005813">
    <property type="term" value="C:centrosome"/>
    <property type="evidence" value="ECO:0007669"/>
    <property type="project" value="TreeGrafter"/>
</dbReference>
<feature type="compositionally biased region" description="Low complexity" evidence="7">
    <location>
        <begin position="1903"/>
        <end position="1917"/>
    </location>
</feature>
<dbReference type="GO" id="GO:0007165">
    <property type="term" value="P:signal transduction"/>
    <property type="evidence" value="ECO:0007669"/>
    <property type="project" value="UniProtKB-ARBA"/>
</dbReference>
<evidence type="ECO:0000256" key="6">
    <source>
        <dbReference type="SAM" id="Coils"/>
    </source>
</evidence>
<feature type="coiled-coil region" evidence="6">
    <location>
        <begin position="1140"/>
        <end position="1209"/>
    </location>
</feature>
<protein>
    <recommendedName>
        <fullName evidence="8">Calponin-homology (CH) domain-containing protein</fullName>
    </recommendedName>
</protein>
<feature type="region of interest" description="Disordered" evidence="7">
    <location>
        <begin position="1420"/>
        <end position="1474"/>
    </location>
</feature>
<dbReference type="OrthoDB" id="10254988at2759"/>
<feature type="coiled-coil region" evidence="6">
    <location>
        <begin position="255"/>
        <end position="420"/>
    </location>
</feature>
<feature type="region of interest" description="Disordered" evidence="7">
    <location>
        <begin position="1772"/>
        <end position="1803"/>
    </location>
</feature>
<feature type="compositionally biased region" description="Polar residues" evidence="7">
    <location>
        <begin position="1885"/>
        <end position="1897"/>
    </location>
</feature>
<comment type="caution">
    <text evidence="9">The sequence shown here is derived from an EMBL/GenBank/DDBJ whole genome shotgun (WGS) entry which is preliminary data.</text>
</comment>
<feature type="region of interest" description="Disordered" evidence="7">
    <location>
        <begin position="1833"/>
        <end position="1917"/>
    </location>
</feature>
<feature type="compositionally biased region" description="Polar residues" evidence="7">
    <location>
        <begin position="1774"/>
        <end position="1801"/>
    </location>
</feature>
<dbReference type="EMBL" id="SRMA01027329">
    <property type="protein sequence ID" value="TRY55297.1"/>
    <property type="molecule type" value="Genomic_DNA"/>
</dbReference>
<evidence type="ECO:0000256" key="7">
    <source>
        <dbReference type="SAM" id="MobiDB-lite"/>
    </source>
</evidence>
<name>A0A553MQ40_9TELE</name>
<feature type="compositionally biased region" description="Basic and acidic residues" evidence="7">
    <location>
        <begin position="1421"/>
        <end position="1439"/>
    </location>
</feature>
<dbReference type="Gene3D" id="1.10.418.10">
    <property type="entry name" value="Calponin-like domain"/>
    <property type="match status" value="1"/>
</dbReference>
<feature type="region of interest" description="Disordered" evidence="7">
    <location>
        <begin position="1022"/>
        <end position="1046"/>
    </location>
</feature>
<feature type="region of interest" description="Disordered" evidence="7">
    <location>
        <begin position="2057"/>
        <end position="2102"/>
    </location>
</feature>
<dbReference type="InterPro" id="IPR036872">
    <property type="entry name" value="CH_dom_sf"/>
</dbReference>
<dbReference type="Gene3D" id="1.10.287.1490">
    <property type="match status" value="1"/>
</dbReference>
<evidence type="ECO:0000256" key="3">
    <source>
        <dbReference type="ARBA" id="ARBA00022658"/>
    </source>
</evidence>
<feature type="compositionally biased region" description="Low complexity" evidence="7">
    <location>
        <begin position="1726"/>
        <end position="1746"/>
    </location>
</feature>
<dbReference type="SUPFAM" id="SSF116907">
    <property type="entry name" value="Hook domain"/>
    <property type="match status" value="1"/>
</dbReference>
<dbReference type="GO" id="GO:0031122">
    <property type="term" value="P:cytoplasmic microtubule organization"/>
    <property type="evidence" value="ECO:0007669"/>
    <property type="project" value="TreeGrafter"/>
</dbReference>
<feature type="compositionally biased region" description="Acidic residues" evidence="7">
    <location>
        <begin position="2060"/>
        <end position="2069"/>
    </location>
</feature>
<dbReference type="Pfam" id="PF19047">
    <property type="entry name" value="HOOK_N"/>
    <property type="match status" value="1"/>
</dbReference>
<feature type="compositionally biased region" description="Basic and acidic residues" evidence="7">
    <location>
        <begin position="2070"/>
        <end position="2079"/>
    </location>
</feature>
<keyword evidence="3" id="KW-0344">Guanine-nucleotide releasing factor</keyword>
<feature type="domain" description="Calponin-homology (CH)" evidence="8">
    <location>
        <begin position="16"/>
        <end position="136"/>
    </location>
</feature>
<dbReference type="PANTHER" id="PTHR18947">
    <property type="entry name" value="HOOK PROTEINS"/>
    <property type="match status" value="1"/>
</dbReference>
<accession>A0A553MQ40</accession>
<evidence type="ECO:0000313" key="10">
    <source>
        <dbReference type="Proteomes" id="UP000316079"/>
    </source>
</evidence>
<reference evidence="9 10" key="1">
    <citation type="journal article" date="2019" name="Sci. Data">
        <title>Hybrid genome assembly and annotation of Danionella translucida.</title>
        <authorList>
            <person name="Kadobianskyi M."/>
            <person name="Schulze L."/>
            <person name="Schuelke M."/>
            <person name="Judkewitz B."/>
        </authorList>
    </citation>
    <scope>NUCLEOTIDE SEQUENCE [LARGE SCALE GENOMIC DNA]</scope>
    <source>
        <strain evidence="9 10">Bolton</strain>
    </source>
</reference>
<comment type="similarity">
    <text evidence="5">Belongs to the CCDC88 family.</text>
</comment>
<dbReference type="GO" id="GO:0005085">
    <property type="term" value="F:guanyl-nucleotide exchange factor activity"/>
    <property type="evidence" value="ECO:0007669"/>
    <property type="project" value="UniProtKB-KW"/>
</dbReference>
<proteinExistence type="inferred from homology"/>
<dbReference type="GO" id="GO:0008017">
    <property type="term" value="F:microtubule binding"/>
    <property type="evidence" value="ECO:0007669"/>
    <property type="project" value="TreeGrafter"/>
</dbReference>
<sequence length="2110" mass="240360">MQIFIMDITVSELMSNFMDSPLVVWVRTFGPLGSGSEDKLSMFMDLVDGVFLHKIMTHIDPSPMNQRVNKQVNNDVNLRIQNLNTVIRHIKNYYQEHLQQLVLMNLPNVLAIARDPLSGKSMEEVKRLLLLILGCAVQCDRKEEIIEKIKLLDIETQAAIVTLIQEVTHNQENVLDLQWMEAGEIPTEQLDALSRTMAFHLRKLIDERDESVDMIIELTQERDYLQSLHPSSLLGFSGPEHTSQSPITLLSKEDRQHLAVELAETKAKLRRSRQELEEKTEQLIDAKNEIERLDEEIQKLKQENMQLLAEARSVRVYRDEVDALRERAGKVDRLETELSRFKEKLNDVHFYKTRIEELREDNLTLLETKSMLEEQLTGARGRCDKLHELEKENLQLRSKLHDMEIDRDSDKKRLEELLEENMLLEISQKQSMNESAHLGWELEQMAKNNEVNDARRSFVFELNESASSRLLKLEKENQCLQSTIQDLREASINMEEGQLHAQELERENQSLSKKLEHLQTQLDQEQQTTQDMESLGEELLREKQRLEKTLETLHAEKDRQISELEQEKEHLSQAVSSLRKRAQVNSEARVRDVETENRVLHQTISETGGKLARLETEKRQATKELESLRERGDRCEELERELSRLERVREQLQRESASLKISSERSEALERENATLEQDNRRLKKLADSAQNASLRLAVLEKDHQKLEEENLEQRCTLESLRPSAARLSQLQQEHAELEREHEEMSRKLEEFRSQAKRSERLEMNCGSLNQENQRLQQILENSTTKLQGLEGELQQNEAEMKDLRQEVERLRQKVTWAEKVEKENRGMEQELGQAEKEKKQLEREARRLRQQLEVKETALEENCIRVASMEKEGSALSKELSRLKEAAGRVKEMERENKDLQKQATIDKKTLAMLREELVNEKLRVQQQCNELEKLSHELEKIGLNREKLLQEEHSSEDNKYKILETKIESALKNTLELREEKIQSLESRLEESSSLNQELRIELTTVKKSLEALKQRHEEELAHSQISQQSLGQSQSLSEKEKWETEQRNATAELLKLKDRLIDVEKNNAALQTEKHLLKEQLKQLDSQNAQLNAQTLALQRQAASLQEHNTTLHKETAKLQVENSTLSSQSSSLMAQYGALQAQLQTMESEAETLQKQREDACAARDRVAQDHERLLGVHERQASEYERLITQHAALKTSQRALEQEHRTLDSKYMVLLKQKDSMEALEASLQRDRECLGEEIRKNTIILGENHSLKEKVDRLSQSHTQLRQEYDSLQLQSKDLKSSLNESQLELNRWQARYDQLKEQHQGLDISMTKLDNHCELLTRLKGNLEEENHHLLSQIQMLSQQNQTLLERTMESKELYHEEQKQYIDKLNSLRRQKEKLEEKIMDQYKFYDPAPKKSRQWVGAKAIAKLIKPKKESSRERPETPRERIRSAPDIPLPEIPSCAEIATSNPPPLPPRQSRLSQDPINSYPVEENHVQSPSLSPALNGRAPPAGKRFRFLRSKSQEKFRVQAPPASRASMSRRLRFWSSSDNIVPCPHYPPCEPTFSQTKSSHSPPKEPTFSNRFSFTTSGSRHSINIFTQHTPHVNDVGAVRPGSGTLNAALHFAPLKESDGEPAAVLVLGESGGSRSREGFHSVGGASENMNDCEELLRWRHRDPGNTCSTAVSRNSHNAPAFNSSSSLRPGRRPKGLVSEEDLRHHFPDAGYGSSLHGNTGHRPGSAEFSRNTSSSNSPISSKGSLDCLQPRSASLSSDDVVALAHDGLRMLPRSSTLPGDSPSALRSSNRPQLQRASSPGSEMVTLEEFLHESNVLSPPTVQTGSREDLMTDYFTKSSRPVPLREGVKTPTNYVHPTVMSSPQEVDTHVSKPGHSVKPNLRLPDSSTPPAHSQTLPNRGAGLRPSPRASTSSSLSRNFSLASADLLRSNGPDSYRPEVASLSQNEVVLRRTGAGARERPASARLAGPSPLSEDPGQSSVDPRRLSVAPFRDELSLTSPSALHSSSKALQAEREYAVVGGASWTGAARSGVVQSKSGAHRGEVAMVTPVRAVSALRLKDLEEEPQEEKEAESPLLKKVEPTNQSYANKEQPASPDPSNDPQTVWYEYGCV</sequence>
<dbReference type="GO" id="GO:0005737">
    <property type="term" value="C:cytoplasm"/>
    <property type="evidence" value="ECO:0007669"/>
    <property type="project" value="UniProtKB-SubCell"/>
</dbReference>
<evidence type="ECO:0000256" key="2">
    <source>
        <dbReference type="ARBA" id="ARBA00022490"/>
    </source>
</evidence>